<organism evidence="1 2">
    <name type="scientific">Acanthoscelides obtectus</name>
    <name type="common">Bean weevil</name>
    <name type="synonym">Bruchus obtectus</name>
    <dbReference type="NCBI Taxonomy" id="200917"/>
    <lineage>
        <taxon>Eukaryota</taxon>
        <taxon>Metazoa</taxon>
        <taxon>Ecdysozoa</taxon>
        <taxon>Arthropoda</taxon>
        <taxon>Hexapoda</taxon>
        <taxon>Insecta</taxon>
        <taxon>Pterygota</taxon>
        <taxon>Neoptera</taxon>
        <taxon>Endopterygota</taxon>
        <taxon>Coleoptera</taxon>
        <taxon>Polyphaga</taxon>
        <taxon>Cucujiformia</taxon>
        <taxon>Chrysomeloidea</taxon>
        <taxon>Chrysomelidae</taxon>
        <taxon>Bruchinae</taxon>
        <taxon>Bruchini</taxon>
        <taxon>Acanthoscelides</taxon>
    </lineage>
</organism>
<proteinExistence type="predicted"/>
<comment type="caution">
    <text evidence="1">The sequence shown here is derived from an EMBL/GenBank/DDBJ whole genome shotgun (WGS) entry which is preliminary data.</text>
</comment>
<reference evidence="1" key="1">
    <citation type="submission" date="2022-03" db="EMBL/GenBank/DDBJ databases">
        <authorList>
            <person name="Sayadi A."/>
        </authorList>
    </citation>
    <scope>NUCLEOTIDE SEQUENCE</scope>
</reference>
<dbReference type="Proteomes" id="UP001152888">
    <property type="component" value="Unassembled WGS sequence"/>
</dbReference>
<dbReference type="AlphaFoldDB" id="A0A9P0KDW9"/>
<evidence type="ECO:0000313" key="1">
    <source>
        <dbReference type="EMBL" id="CAH1969444.1"/>
    </source>
</evidence>
<accession>A0A9P0KDW9</accession>
<evidence type="ECO:0000313" key="2">
    <source>
        <dbReference type="Proteomes" id="UP001152888"/>
    </source>
</evidence>
<protein>
    <submittedName>
        <fullName evidence="1">Uncharacterized protein</fullName>
    </submittedName>
</protein>
<keyword evidence="2" id="KW-1185">Reference proteome</keyword>
<name>A0A9P0KDW9_ACAOB</name>
<gene>
    <name evidence="1" type="ORF">ACAOBT_LOCUS8417</name>
</gene>
<sequence>MERGPKEDAAAAPAVVVKKEPINDDIKKLTQRVRKWRFHHGYGDGVEGAELEMVRQELSKNDDKTYGRLMMIIEADNYRPNS</sequence>
<dbReference type="EMBL" id="CAKOFQ010006764">
    <property type="protein sequence ID" value="CAH1969444.1"/>
    <property type="molecule type" value="Genomic_DNA"/>
</dbReference>